<proteinExistence type="predicted"/>
<accession>A0A415EQK2</accession>
<reference evidence="1 2" key="1">
    <citation type="submission" date="2018-08" db="EMBL/GenBank/DDBJ databases">
        <title>A genome reference for cultivated species of the human gut microbiota.</title>
        <authorList>
            <person name="Zou Y."/>
            <person name="Xue W."/>
            <person name="Luo G."/>
        </authorList>
    </citation>
    <scope>NUCLEOTIDE SEQUENCE [LARGE SCALE GENOMIC DNA]</scope>
    <source>
        <strain evidence="1 2">AF48-16</strain>
    </source>
</reference>
<organism evidence="1 2">
    <name type="scientific">Enterococcus casseliflavus</name>
    <name type="common">Enterococcus flavescens</name>
    <dbReference type="NCBI Taxonomy" id="37734"/>
    <lineage>
        <taxon>Bacteria</taxon>
        <taxon>Bacillati</taxon>
        <taxon>Bacillota</taxon>
        <taxon>Bacilli</taxon>
        <taxon>Lactobacillales</taxon>
        <taxon>Enterococcaceae</taxon>
        <taxon>Enterococcus</taxon>
    </lineage>
</organism>
<dbReference type="InterPro" id="IPR009693">
    <property type="entry name" value="Glucitol_operon_activator"/>
</dbReference>
<protein>
    <submittedName>
        <fullName evidence="1">Transcriptional regulator</fullName>
    </submittedName>
</protein>
<dbReference type="EMBL" id="QRMZ01000017">
    <property type="protein sequence ID" value="RHK05621.1"/>
    <property type="molecule type" value="Genomic_DNA"/>
</dbReference>
<evidence type="ECO:0000313" key="2">
    <source>
        <dbReference type="Proteomes" id="UP000286288"/>
    </source>
</evidence>
<dbReference type="GeneID" id="15143240"/>
<sequence length="161" mass="18435">MSFVYLFGIFALGAYLLQILFGLKQIKHFNQNYQQLRKKGKVAIGRRAGKIKAGTIVLLAVDPAGIILDARKMQGVTVLAKFKELPVYLGEDIHYIDKYHPKVQKENKLTIQAMENAREIYLRTEAGNYTESQGVSPVTLMKIQIQTWKEKIYMKEKRSAK</sequence>
<dbReference type="AlphaFoldDB" id="A0A415EQK2"/>
<dbReference type="Pfam" id="PF06923">
    <property type="entry name" value="GutM"/>
    <property type="match status" value="1"/>
</dbReference>
<gene>
    <name evidence="1" type="ORF">DW084_12800</name>
</gene>
<evidence type="ECO:0000313" key="1">
    <source>
        <dbReference type="EMBL" id="RHK05621.1"/>
    </source>
</evidence>
<dbReference type="Proteomes" id="UP000286288">
    <property type="component" value="Unassembled WGS sequence"/>
</dbReference>
<name>A0A415EQK2_ENTCA</name>
<dbReference type="PIRSF" id="PIRSF011474">
    <property type="entry name" value="Glucitol_operon_activator"/>
    <property type="match status" value="1"/>
</dbReference>
<comment type="caution">
    <text evidence="1">The sequence shown here is derived from an EMBL/GenBank/DDBJ whole genome shotgun (WGS) entry which is preliminary data.</text>
</comment>
<dbReference type="RefSeq" id="WP_015510345.1">
    <property type="nucleotide sequence ID" value="NZ_CAXOEX010000001.1"/>
</dbReference>